<accession>A0A2W7NXF6</accession>
<evidence type="ECO:0000256" key="1">
    <source>
        <dbReference type="ARBA" id="ARBA00023015"/>
    </source>
</evidence>
<dbReference type="PANTHER" id="PTHR43130:SF3">
    <property type="entry name" value="HTH-TYPE TRANSCRIPTIONAL REGULATOR RV1931C"/>
    <property type="match status" value="1"/>
</dbReference>
<dbReference type="PANTHER" id="PTHR43130">
    <property type="entry name" value="ARAC-FAMILY TRANSCRIPTIONAL REGULATOR"/>
    <property type="match status" value="1"/>
</dbReference>
<dbReference type="InterPro" id="IPR029062">
    <property type="entry name" value="Class_I_gatase-like"/>
</dbReference>
<dbReference type="PROSITE" id="PS01124">
    <property type="entry name" value="HTH_ARAC_FAMILY_2"/>
    <property type="match status" value="1"/>
</dbReference>
<dbReference type="InterPro" id="IPR052158">
    <property type="entry name" value="INH-QAR"/>
</dbReference>
<proteinExistence type="predicted"/>
<dbReference type="SMART" id="SM00342">
    <property type="entry name" value="HTH_ARAC"/>
    <property type="match status" value="1"/>
</dbReference>
<keyword evidence="5" id="KW-1185">Reference proteome</keyword>
<dbReference type="GO" id="GO:0003700">
    <property type="term" value="F:DNA-binding transcription factor activity"/>
    <property type="evidence" value="ECO:0007669"/>
    <property type="project" value="InterPro"/>
</dbReference>
<evidence type="ECO:0000313" key="5">
    <source>
        <dbReference type="Proteomes" id="UP000249638"/>
    </source>
</evidence>
<dbReference type="GO" id="GO:0043565">
    <property type="term" value="F:sequence-specific DNA binding"/>
    <property type="evidence" value="ECO:0007669"/>
    <property type="project" value="InterPro"/>
</dbReference>
<dbReference type="Gene3D" id="3.40.50.880">
    <property type="match status" value="1"/>
</dbReference>
<keyword evidence="2" id="KW-0804">Transcription</keyword>
<reference evidence="4" key="1">
    <citation type="submission" date="2018-06" db="EMBL/GenBank/DDBJ databases">
        <title>Genomic Encyclopedia of Type Strains, Phase IV (KMG-V): Genome sequencing to study the core and pangenomes of soil and plant-associated prokaryotes.</title>
        <authorList>
            <person name="Whitman W."/>
        </authorList>
    </citation>
    <scope>NUCLEOTIDE SEQUENCE [LARGE SCALE GENOMIC DNA]</scope>
    <source>
        <strain evidence="4">MLR2-44</strain>
    </source>
</reference>
<dbReference type="InterPro" id="IPR018060">
    <property type="entry name" value="HTH_AraC"/>
</dbReference>
<gene>
    <name evidence="4" type="ORF">C7416_10668</name>
</gene>
<name>A0A2W7NXF6_9BURK</name>
<dbReference type="CDD" id="cd03137">
    <property type="entry name" value="GATase1_AraC_1"/>
    <property type="match status" value="1"/>
</dbReference>
<dbReference type="Gene3D" id="1.10.10.60">
    <property type="entry name" value="Homeodomain-like"/>
    <property type="match status" value="1"/>
</dbReference>
<dbReference type="AlphaFoldDB" id="A0A2W7NXF6"/>
<dbReference type="SUPFAM" id="SSF46689">
    <property type="entry name" value="Homeodomain-like"/>
    <property type="match status" value="2"/>
</dbReference>
<feature type="domain" description="HTH araC/xylS-type" evidence="3">
    <location>
        <begin position="209"/>
        <end position="307"/>
    </location>
</feature>
<sequence length="317" mass="34741">MHTIGFVVFPNFYVMGLAAITAFELANVVLEEQAYVVTVLSEQGGLVMSSAGIRVESEPFGNNTFDTVMFGSGVEIDLVSSTLTAFVRRALETSRRIAAPCTGAFILAHAGVLDGRRATTHWRFAHDLQRHFPRVTVEEDQIFIVDGPIWTSAGMTATIDMALAMIEKDHGAEVSRAVARKLVIYHRRAGGQSQFSTLLDLDPKSDRIQKAIDYASANLRNALTVDELAGIAGLSPRQFSRAFSAETGQSPAKAIELLRVEAARLMLEKGRLSLDVIAREVGFVDRDRMRRAFLRTTGQPPQAVRRIGRETRGPVPA</sequence>
<protein>
    <submittedName>
        <fullName evidence="4">AraC family transcriptional regulator with amidase-like domain</fullName>
    </submittedName>
</protein>
<organism evidence="4 5">
    <name type="scientific">Cupriavidus phytorum</name>
    <dbReference type="NCBI Taxonomy" id="3024399"/>
    <lineage>
        <taxon>Bacteria</taxon>
        <taxon>Pseudomonadati</taxon>
        <taxon>Pseudomonadota</taxon>
        <taxon>Betaproteobacteria</taxon>
        <taxon>Burkholderiales</taxon>
        <taxon>Burkholderiaceae</taxon>
        <taxon>Cupriavidus</taxon>
    </lineage>
</organism>
<comment type="caution">
    <text evidence="4">The sequence shown here is derived from an EMBL/GenBank/DDBJ whole genome shotgun (WGS) entry which is preliminary data.</text>
</comment>
<dbReference type="Pfam" id="PF12833">
    <property type="entry name" value="HTH_18"/>
    <property type="match status" value="1"/>
</dbReference>
<keyword evidence="1" id="KW-0805">Transcription regulation</keyword>
<dbReference type="Pfam" id="PF01965">
    <property type="entry name" value="DJ-1_PfpI"/>
    <property type="match status" value="1"/>
</dbReference>
<evidence type="ECO:0000313" key="4">
    <source>
        <dbReference type="EMBL" id="PZX26782.1"/>
    </source>
</evidence>
<dbReference type="InterPro" id="IPR009057">
    <property type="entry name" value="Homeodomain-like_sf"/>
</dbReference>
<dbReference type="SUPFAM" id="SSF52317">
    <property type="entry name" value="Class I glutamine amidotransferase-like"/>
    <property type="match status" value="1"/>
</dbReference>
<dbReference type="EMBL" id="QKZN01000006">
    <property type="protein sequence ID" value="PZX26782.1"/>
    <property type="molecule type" value="Genomic_DNA"/>
</dbReference>
<evidence type="ECO:0000256" key="2">
    <source>
        <dbReference type="ARBA" id="ARBA00023163"/>
    </source>
</evidence>
<evidence type="ECO:0000259" key="3">
    <source>
        <dbReference type="PROSITE" id="PS01124"/>
    </source>
</evidence>
<dbReference type="InterPro" id="IPR002818">
    <property type="entry name" value="DJ-1/PfpI"/>
</dbReference>
<dbReference type="Proteomes" id="UP000249638">
    <property type="component" value="Unassembled WGS sequence"/>
</dbReference>